<comment type="caution">
    <text evidence="3">The sequence shown here is derived from an EMBL/GenBank/DDBJ whole genome shotgun (WGS) entry which is preliminary data.</text>
</comment>
<dbReference type="Pfam" id="PF20499">
    <property type="entry name" value="DUF6729"/>
    <property type="match status" value="1"/>
</dbReference>
<dbReference type="PANTHER" id="PTHR24401:SF29">
    <property type="entry name" value="SI:CH211-243P7.3-RELATED"/>
    <property type="match status" value="1"/>
</dbReference>
<proteinExistence type="predicted"/>
<dbReference type="PANTHER" id="PTHR24401">
    <property type="entry name" value="SI:CH211-243P7.3-RELATED"/>
    <property type="match status" value="1"/>
</dbReference>
<gene>
    <name evidence="3" type="ORF">MEDL_25389</name>
</gene>
<keyword evidence="4" id="KW-1185">Reference proteome</keyword>
<dbReference type="Proteomes" id="UP000683360">
    <property type="component" value="Unassembled WGS sequence"/>
</dbReference>
<evidence type="ECO:0000313" key="4">
    <source>
        <dbReference type="Proteomes" id="UP000683360"/>
    </source>
</evidence>
<evidence type="ECO:0000256" key="1">
    <source>
        <dbReference type="SAM" id="MobiDB-lite"/>
    </source>
</evidence>
<feature type="compositionally biased region" description="Low complexity" evidence="1">
    <location>
        <begin position="325"/>
        <end position="337"/>
    </location>
</feature>
<dbReference type="InterPro" id="IPR046616">
    <property type="entry name" value="DUF6729"/>
</dbReference>
<dbReference type="OrthoDB" id="6141360at2759"/>
<reference evidence="3" key="1">
    <citation type="submission" date="2021-03" db="EMBL/GenBank/DDBJ databases">
        <authorList>
            <person name="Bekaert M."/>
        </authorList>
    </citation>
    <scope>NUCLEOTIDE SEQUENCE</scope>
</reference>
<name>A0A8S3RXX9_MYTED</name>
<protein>
    <recommendedName>
        <fullName evidence="2">DUF6729 domain-containing protein</fullName>
    </recommendedName>
</protein>
<organism evidence="3 4">
    <name type="scientific">Mytilus edulis</name>
    <name type="common">Blue mussel</name>
    <dbReference type="NCBI Taxonomy" id="6550"/>
    <lineage>
        <taxon>Eukaryota</taxon>
        <taxon>Metazoa</taxon>
        <taxon>Spiralia</taxon>
        <taxon>Lophotrochozoa</taxon>
        <taxon>Mollusca</taxon>
        <taxon>Bivalvia</taxon>
        <taxon>Autobranchia</taxon>
        <taxon>Pteriomorphia</taxon>
        <taxon>Mytilida</taxon>
        <taxon>Mytiloidea</taxon>
        <taxon>Mytilidae</taxon>
        <taxon>Mytilinae</taxon>
        <taxon>Mytilus</taxon>
    </lineage>
</organism>
<feature type="domain" description="DUF6729" evidence="2">
    <location>
        <begin position="2"/>
        <end position="85"/>
    </location>
</feature>
<evidence type="ECO:0000313" key="3">
    <source>
        <dbReference type="EMBL" id="CAG2211224.1"/>
    </source>
</evidence>
<dbReference type="EMBL" id="CAJPWZ010001257">
    <property type="protein sequence ID" value="CAG2211224.1"/>
    <property type="molecule type" value="Genomic_DNA"/>
</dbReference>
<evidence type="ECO:0000259" key="2">
    <source>
        <dbReference type="Pfam" id="PF20499"/>
    </source>
</evidence>
<dbReference type="AlphaFoldDB" id="A0A8S3RXX9"/>
<sequence>MGCDLKVVKMLRQRGLGNSVSRLRQNLEELHGEEMLKRTAHYLSDCQTFTESTKLGLITTSPFQPPPLPEKVPSYQWMTSFLYRDAGISPPEVLYVDRNCCGPNFVGRKFQKWRDIQVRLDIWHFMRRIASTCTTESHPLYPKFLRLLSGCSFQWCSEDLEALKGAKEDLLAKEGVPSGQPIDGITKKELSLHCCRTTRNPEDITDLISELLKVYCGEHGRDFLGRPPPKPEDITDLISELLKVYCGEHGRDLLEHHSWMPSKLRKCGRMALQTALEENEEERETEDQTDINEGFVDMTIPETRSESSHHDLPLSDQAMENTLTNVTSTQSSSTTLLKVNARNEA</sequence>
<accession>A0A8S3RXX9</accession>
<feature type="region of interest" description="Disordered" evidence="1">
    <location>
        <begin position="325"/>
        <end position="345"/>
    </location>
</feature>